<evidence type="ECO:0000256" key="3">
    <source>
        <dbReference type="ARBA" id="ARBA00022801"/>
    </source>
</evidence>
<evidence type="ECO:0000256" key="4">
    <source>
        <dbReference type="ARBA" id="ARBA00023180"/>
    </source>
</evidence>
<dbReference type="Pfam" id="PF00884">
    <property type="entry name" value="Sulfatase"/>
    <property type="match status" value="1"/>
</dbReference>
<keyword evidence="7" id="KW-1185">Reference proteome</keyword>
<dbReference type="InterPro" id="IPR017850">
    <property type="entry name" value="Alkaline_phosphatase_core_sf"/>
</dbReference>
<dbReference type="InterPro" id="IPR024607">
    <property type="entry name" value="Sulfatase_CS"/>
</dbReference>
<evidence type="ECO:0000313" key="6">
    <source>
        <dbReference type="EMBL" id="SDM43138.1"/>
    </source>
</evidence>
<name>A0A1G9T669_9SPHI</name>
<dbReference type="SUPFAM" id="SSF53649">
    <property type="entry name" value="Alkaline phosphatase-like"/>
    <property type="match status" value="1"/>
</dbReference>
<organism evidence="6 7">
    <name type="scientific">Daejeonella rubra</name>
    <dbReference type="NCBI Taxonomy" id="990371"/>
    <lineage>
        <taxon>Bacteria</taxon>
        <taxon>Pseudomonadati</taxon>
        <taxon>Bacteroidota</taxon>
        <taxon>Sphingobacteriia</taxon>
        <taxon>Sphingobacteriales</taxon>
        <taxon>Sphingobacteriaceae</taxon>
        <taxon>Daejeonella</taxon>
    </lineage>
</organism>
<dbReference type="AlphaFoldDB" id="A0A1G9T669"/>
<dbReference type="STRING" id="990371.SAMN05421813_11222"/>
<evidence type="ECO:0000313" key="7">
    <source>
        <dbReference type="Proteomes" id="UP000199226"/>
    </source>
</evidence>
<feature type="domain" description="Sulfatase N-terminal" evidence="5">
    <location>
        <begin position="43"/>
        <end position="393"/>
    </location>
</feature>
<protein>
    <submittedName>
        <fullName evidence="6">Arylsulfatase A</fullName>
    </submittedName>
</protein>
<sequence length="518" mass="60159">MAQWFNFDFRFVFTLIIVSFTTLLSAQNNQNLTYQEIPGTKPRNIIFILSDDHRYDFMGFTGKVPGLKTPNLDRIANEGAHFQNAFVSTALCSPSRASILTGQYAHTHTVVDNQAAAPKSLVYFPQYLQKAGYQTSFFGKWHMGGGNSDPRPGFNRWVSFNGQGEYYNPKINIDGKMVAYTDSTYITDILTDMTIDWLKQRDKKKPFFVYLSHKAVHAEFRPAKRDNGIYKDIQIQYPVSMFSTARADSKKFTRGKQADSSAYEINYKDIPRWVRAQRDSWHGVDYMYHGQTDFDSFYIDYLETLMGIDNSVGRVLEYLKENDLDKETLVIYMGDNGFSFGEHGLIDKRHAYEESMRVPLIARSPALIKAGTKVKEMVLNIDIAPSILEMAGVKKPAQMQGNSFLKLMKGMPEANWRKEVFYEYYWENPFPQTPTQYAVRTDQYKFIRSHGVWDIDQLYDLKKDPYEMNNLIRNPELQDLAKELNKKLWDWLDKTQGLYIPLKPITDKKGDHIFRNTW</sequence>
<proteinExistence type="inferred from homology"/>
<dbReference type="PANTHER" id="PTHR43108:SF8">
    <property type="entry name" value="SD21168P"/>
    <property type="match status" value="1"/>
</dbReference>
<comment type="similarity">
    <text evidence="1">Belongs to the sulfatase family.</text>
</comment>
<evidence type="ECO:0000259" key="5">
    <source>
        <dbReference type="Pfam" id="PF00884"/>
    </source>
</evidence>
<dbReference type="RefSeq" id="WP_090704416.1">
    <property type="nucleotide sequence ID" value="NZ_FNHH01000012.1"/>
</dbReference>
<dbReference type="Gene3D" id="3.40.720.10">
    <property type="entry name" value="Alkaline Phosphatase, subunit A"/>
    <property type="match status" value="1"/>
</dbReference>
<evidence type="ECO:0000256" key="1">
    <source>
        <dbReference type="ARBA" id="ARBA00008779"/>
    </source>
</evidence>
<accession>A0A1G9T669</accession>
<dbReference type="InterPro" id="IPR000917">
    <property type="entry name" value="Sulfatase_N"/>
</dbReference>
<dbReference type="Proteomes" id="UP000199226">
    <property type="component" value="Unassembled WGS sequence"/>
</dbReference>
<keyword evidence="4" id="KW-0325">Glycoprotein</keyword>
<dbReference type="GO" id="GO:0016787">
    <property type="term" value="F:hydrolase activity"/>
    <property type="evidence" value="ECO:0007669"/>
    <property type="project" value="UniProtKB-KW"/>
</dbReference>
<dbReference type="EMBL" id="FNHH01000012">
    <property type="protein sequence ID" value="SDM43138.1"/>
    <property type="molecule type" value="Genomic_DNA"/>
</dbReference>
<keyword evidence="3" id="KW-0378">Hydrolase</keyword>
<reference evidence="7" key="1">
    <citation type="submission" date="2016-10" db="EMBL/GenBank/DDBJ databases">
        <authorList>
            <person name="Varghese N."/>
            <person name="Submissions S."/>
        </authorList>
    </citation>
    <scope>NUCLEOTIDE SEQUENCE [LARGE SCALE GENOMIC DNA]</scope>
    <source>
        <strain evidence="7">DSM 24536</strain>
    </source>
</reference>
<evidence type="ECO:0000256" key="2">
    <source>
        <dbReference type="ARBA" id="ARBA00022729"/>
    </source>
</evidence>
<gene>
    <name evidence="6" type="ORF">SAMN05421813_11222</name>
</gene>
<keyword evidence="2" id="KW-0732">Signal</keyword>
<dbReference type="PANTHER" id="PTHR43108">
    <property type="entry name" value="N-ACETYLGLUCOSAMINE-6-SULFATASE FAMILY MEMBER"/>
    <property type="match status" value="1"/>
</dbReference>
<dbReference type="OrthoDB" id="9789742at2"/>
<dbReference type="CDD" id="cd16031">
    <property type="entry name" value="G6S_like"/>
    <property type="match status" value="1"/>
</dbReference>
<dbReference type="PROSITE" id="PS00523">
    <property type="entry name" value="SULFATASE_1"/>
    <property type="match status" value="1"/>
</dbReference>